<protein>
    <submittedName>
        <fullName evidence="1">Phage tail tape measure protein</fullName>
    </submittedName>
</protein>
<evidence type="ECO:0000313" key="2">
    <source>
        <dbReference type="Proteomes" id="UP000594118"/>
    </source>
</evidence>
<name>A0A7L9WL61_9RHOB</name>
<dbReference type="Proteomes" id="UP000594118">
    <property type="component" value="Chromosome"/>
</dbReference>
<proteinExistence type="predicted"/>
<dbReference type="RefSeq" id="WP_193082107.1">
    <property type="nucleotide sequence ID" value="NZ_CP045201.1"/>
</dbReference>
<dbReference type="AlphaFoldDB" id="A0A7L9WL61"/>
<reference evidence="1 2" key="1">
    <citation type="submission" date="2019-10" db="EMBL/GenBank/DDBJ databases">
        <title>Pseudopuniceibacterium sp. HQ09 islated from Antarctica.</title>
        <authorList>
            <person name="Liao L."/>
            <person name="Su S."/>
            <person name="Chen B."/>
            <person name="Yu Y."/>
        </authorList>
    </citation>
    <scope>NUCLEOTIDE SEQUENCE [LARGE SCALE GENOMIC DNA]</scope>
    <source>
        <strain evidence="1 2">HQ09</strain>
    </source>
</reference>
<gene>
    <name evidence="1" type="ORF">F3W81_02520</name>
</gene>
<evidence type="ECO:0000313" key="1">
    <source>
        <dbReference type="EMBL" id="QOL79790.1"/>
    </source>
</evidence>
<accession>A0A7L9WL61</accession>
<dbReference type="KEGG" id="pshq:F3W81_02520"/>
<organism evidence="1 2">
    <name type="scientific">Pseudooceanicola spongiae</name>
    <dbReference type="NCBI Taxonomy" id="2613965"/>
    <lineage>
        <taxon>Bacteria</taxon>
        <taxon>Pseudomonadati</taxon>
        <taxon>Pseudomonadota</taxon>
        <taxon>Alphaproteobacteria</taxon>
        <taxon>Rhodobacterales</taxon>
        <taxon>Paracoccaceae</taxon>
        <taxon>Pseudooceanicola</taxon>
    </lineage>
</organism>
<keyword evidence="2" id="KW-1185">Reference proteome</keyword>
<dbReference type="EMBL" id="CP045201">
    <property type="protein sequence ID" value="QOL79790.1"/>
    <property type="molecule type" value="Genomic_DNA"/>
</dbReference>
<sequence length="220" mass="22666">MDELNGIEDLQAQAEALDASLGGAAGMAAGFDGELRRMRSSLSETGKDVQILERGLSRGLRRALDGVVLDGGKLSDALQTMRNSMVNSAYSAAVRPVTDHFGGLMAQGIGALMKGALPFADGASFSQGRVQPFATGGVVSGATYFPMRGGAGLMGEAGPEAIMPLARGADGRLGVRSNGAAAPVTVVINISTPDVEGFRRSQSQIAAQMGRALTRGQRNR</sequence>